<proteinExistence type="predicted"/>
<accession>A0AAU9WBR2</accession>
<dbReference type="Pfam" id="PF00188">
    <property type="entry name" value="CAP"/>
    <property type="match status" value="2"/>
</dbReference>
<dbReference type="SUPFAM" id="SSF55797">
    <property type="entry name" value="PR-1-like"/>
    <property type="match status" value="2"/>
</dbReference>
<dbReference type="PRINTS" id="PR00837">
    <property type="entry name" value="V5TPXLIKE"/>
</dbReference>
<dbReference type="CDD" id="cd05382">
    <property type="entry name" value="CAP_GAPR1-like"/>
    <property type="match status" value="2"/>
</dbReference>
<dbReference type="Gene3D" id="3.40.33.10">
    <property type="entry name" value="CAP"/>
    <property type="match status" value="2"/>
</dbReference>
<feature type="non-terminal residue" evidence="2">
    <location>
        <position position="1"/>
    </location>
</feature>
<feature type="domain" description="SCP" evidence="1">
    <location>
        <begin position="252"/>
        <end position="397"/>
    </location>
</feature>
<dbReference type="InterPro" id="IPR014044">
    <property type="entry name" value="CAP_dom"/>
</dbReference>
<dbReference type="InterPro" id="IPR035940">
    <property type="entry name" value="CAP_sf"/>
</dbReference>
<dbReference type="EMBL" id="CALNXJ010000012">
    <property type="protein sequence ID" value="CAH3111355.1"/>
    <property type="molecule type" value="Genomic_DNA"/>
</dbReference>
<evidence type="ECO:0000313" key="3">
    <source>
        <dbReference type="Proteomes" id="UP001159428"/>
    </source>
</evidence>
<keyword evidence="3" id="KW-1185">Reference proteome</keyword>
<gene>
    <name evidence="2" type="ORF">PMEA_00004066</name>
</gene>
<dbReference type="InterPro" id="IPR001283">
    <property type="entry name" value="CRISP-related"/>
</dbReference>
<dbReference type="AlphaFoldDB" id="A0AAU9WBR2"/>
<organism evidence="2 3">
    <name type="scientific">Pocillopora meandrina</name>
    <dbReference type="NCBI Taxonomy" id="46732"/>
    <lineage>
        <taxon>Eukaryota</taxon>
        <taxon>Metazoa</taxon>
        <taxon>Cnidaria</taxon>
        <taxon>Anthozoa</taxon>
        <taxon>Hexacorallia</taxon>
        <taxon>Scleractinia</taxon>
        <taxon>Astrocoeniina</taxon>
        <taxon>Pocilloporidae</taxon>
        <taxon>Pocillopora</taxon>
    </lineage>
</organism>
<name>A0AAU9WBR2_9CNID</name>
<dbReference type="PANTHER" id="PTHR10334">
    <property type="entry name" value="CYSTEINE-RICH SECRETORY PROTEIN-RELATED"/>
    <property type="match status" value="1"/>
</dbReference>
<dbReference type="InterPro" id="IPR034113">
    <property type="entry name" value="SCP_GAPR1-like"/>
</dbReference>
<evidence type="ECO:0000313" key="2">
    <source>
        <dbReference type="EMBL" id="CAH3111355.1"/>
    </source>
</evidence>
<comment type="caution">
    <text evidence="2">The sequence shown here is derived from an EMBL/GenBank/DDBJ whole genome shotgun (WGS) entry which is preliminary data.</text>
</comment>
<feature type="domain" description="SCP" evidence="1">
    <location>
        <begin position="4"/>
        <end position="142"/>
    </location>
</feature>
<dbReference type="SMART" id="SM00198">
    <property type="entry name" value="SCP"/>
    <property type="match status" value="2"/>
</dbReference>
<evidence type="ECO:0000259" key="1">
    <source>
        <dbReference type="SMART" id="SM00198"/>
    </source>
</evidence>
<reference evidence="2 3" key="1">
    <citation type="submission" date="2022-05" db="EMBL/GenBank/DDBJ databases">
        <authorList>
            <consortium name="Genoscope - CEA"/>
            <person name="William W."/>
        </authorList>
    </citation>
    <scope>NUCLEOTIDE SEQUENCE [LARGE SCALE GENOMIC DNA]</scope>
</reference>
<dbReference type="Proteomes" id="UP001159428">
    <property type="component" value="Unassembled WGS sequence"/>
</dbReference>
<protein>
    <recommendedName>
        <fullName evidence="1">SCP domain-containing protein</fullName>
    </recommendedName>
</protein>
<sequence length="439" mass="49521">KFITFARHGFEEHNNFRTLHHVAPLKWSDKLAIQAQKLAYKMALKGTIQVPGIDLFGENRARLSAVNFDCETAGEEATKIWYNQGSNYSFADPRLNSNTDSFTQVIWKGTRDVGMGCAQRKGTLSNDIFVVALYYPPGNSPRALRENVVSPNKNMMVVTSVLICQAALCLTRAEDERNEYQMSKAFKKSIELQTAYVYRKNMPKRHHYSVILGSSGKTVIGPLVPESDDEQIHRVQGFVLRPDAIKIGNPIEFAGTALSTHNRYRKYHHDPSLRWSDRLSSQANKIAYQMVQQFSKDNSKRFEVPDEESLGENVERFLGVQFGCDSTAAMKATDNWYQQSKNYSYNYPHIQDGTSSFTQLVWKGSQSFGMGCALRKGLLANDVFVVALYSPPGNVGDGVSLNVLRPGIKEAAKPDVYSNIFRRSKMAKSRDNINRKKLD</sequence>